<protein>
    <submittedName>
        <fullName evidence="1">Alpha/beta hydrolase</fullName>
    </submittedName>
</protein>
<dbReference type="Proteomes" id="UP000322454">
    <property type="component" value="Unassembled WGS sequence"/>
</dbReference>
<dbReference type="GO" id="GO:0016787">
    <property type="term" value="F:hydrolase activity"/>
    <property type="evidence" value="ECO:0007669"/>
    <property type="project" value="UniProtKB-KW"/>
</dbReference>
<proteinExistence type="predicted"/>
<dbReference type="InterPro" id="IPR029058">
    <property type="entry name" value="AB_hydrolase_fold"/>
</dbReference>
<evidence type="ECO:0000313" key="1">
    <source>
        <dbReference type="EMBL" id="RZV40442.1"/>
    </source>
</evidence>
<evidence type="ECO:0000313" key="2">
    <source>
        <dbReference type="Proteomes" id="UP000322454"/>
    </source>
</evidence>
<dbReference type="Gene3D" id="3.40.50.1820">
    <property type="entry name" value="alpha/beta hydrolase"/>
    <property type="match status" value="1"/>
</dbReference>
<sequence length="93" mass="10249">MAAAKRPSIIYAVVSRGGRPDLAMESLPEVKAPTLLIVGGNDFEIIELNRTAYKNIPAKKKLEIIPGATHLFEEPGALEEVARLSAEWFLKYL</sequence>
<dbReference type="SUPFAM" id="SSF53474">
    <property type="entry name" value="alpha/beta-Hydrolases"/>
    <property type="match status" value="1"/>
</dbReference>
<name>A0A520XGW1_9DELT</name>
<dbReference type="EMBL" id="SHMQ01000001">
    <property type="protein sequence ID" value="RZV40442.1"/>
    <property type="molecule type" value="Genomic_DNA"/>
</dbReference>
<keyword evidence="1" id="KW-0378">Hydrolase</keyword>
<organism evidence="1 2">
    <name type="scientific">Candidatus Acidulodesulfobacterium acidiphilum</name>
    <dbReference type="NCBI Taxonomy" id="2597224"/>
    <lineage>
        <taxon>Bacteria</taxon>
        <taxon>Deltaproteobacteria</taxon>
        <taxon>Candidatus Acidulodesulfobacterales</taxon>
        <taxon>Candidatus Acidulodesulfobacterium</taxon>
    </lineage>
</organism>
<reference evidence="1 2" key="1">
    <citation type="submission" date="2019-01" db="EMBL/GenBank/DDBJ databases">
        <title>Insights into ecological role of a new deltaproteobacterial order Candidatus Sinidesulfobacterales (Sva0485) by metagenomics and metatranscriptomics.</title>
        <authorList>
            <person name="Tan S."/>
            <person name="Liu J."/>
            <person name="Fang Y."/>
            <person name="Hedlund B."/>
            <person name="Lian Z.-H."/>
            <person name="Huang L.-Y."/>
            <person name="Li J.-T."/>
            <person name="Huang L.-N."/>
            <person name="Li W.-J."/>
            <person name="Jiang H.-C."/>
            <person name="Dong H.-L."/>
            <person name="Shu W.-S."/>
        </authorList>
    </citation>
    <scope>NUCLEOTIDE SEQUENCE [LARGE SCALE GENOMIC DNA]</scope>
    <source>
        <strain evidence="1">AP4</strain>
    </source>
</reference>
<comment type="caution">
    <text evidence="1">The sequence shown here is derived from an EMBL/GenBank/DDBJ whole genome shotgun (WGS) entry which is preliminary data.</text>
</comment>
<accession>A0A520XGW1</accession>
<gene>
    <name evidence="1" type="ORF">EVJ48_00535</name>
</gene>
<dbReference type="AlphaFoldDB" id="A0A520XGW1"/>